<accession>A0A4V1IJT8</accession>
<dbReference type="EMBL" id="CP035467">
    <property type="protein sequence ID" value="QCW82555.1"/>
    <property type="molecule type" value="Genomic_DNA"/>
</dbReference>
<keyword evidence="3" id="KW-1185">Reference proteome</keyword>
<gene>
    <name evidence="2" type="ORF">EQU24_10160</name>
</gene>
<dbReference type="STRING" id="675511.GCA_000341735_01010"/>
<evidence type="ECO:0000256" key="1">
    <source>
        <dbReference type="SAM" id="SignalP"/>
    </source>
</evidence>
<protein>
    <submittedName>
        <fullName evidence="2">Exosortase system-associated protein, TIGR04073 family</fullName>
    </submittedName>
</protein>
<feature type="chain" id="PRO_5020292634" evidence="1">
    <location>
        <begin position="25"/>
        <end position="120"/>
    </location>
</feature>
<evidence type="ECO:0000313" key="2">
    <source>
        <dbReference type="EMBL" id="QCW82555.1"/>
    </source>
</evidence>
<sequence length="120" mass="12805">MYTFKPVAVALVLTLGAYTPISHAEESYLSRVGDKFLGGVANMFTGLAEVPKNLIDVTNKTNPVVGATGGLINGTLQTVGRTASGVFDIITSPIPTESMVEPKYVWTEFDRPTSYGGTFK</sequence>
<dbReference type="OrthoDB" id="8548499at2"/>
<dbReference type="AlphaFoldDB" id="A0A4V1IJT8"/>
<dbReference type="Proteomes" id="UP000305881">
    <property type="component" value="Chromosome"/>
</dbReference>
<dbReference type="NCBIfam" id="TIGR04073">
    <property type="entry name" value="exo_TIGR04073"/>
    <property type="match status" value="1"/>
</dbReference>
<reference evidence="3" key="1">
    <citation type="journal article" date="2019" name="J. Bacteriol.">
        <title>A Mutagenic Screen Identifies a TonB-Dependent Receptor Required for the Lanthanide Metal Switch in the Type I Methanotroph 'Methylotuvimicrobium buryatense' 5GB1C.</title>
        <authorList>
            <person name="Groom J.D."/>
            <person name="Ford S.M."/>
            <person name="Pesesky M.W."/>
            <person name="Lidstrom M.E."/>
        </authorList>
    </citation>
    <scope>NUCLEOTIDE SEQUENCE [LARGE SCALE GENOMIC DNA]</scope>
    <source>
        <strain evidence="3">5GB1C</strain>
    </source>
</reference>
<name>A0A4V1IJT8_METBY</name>
<dbReference type="InterPro" id="IPR023824">
    <property type="entry name" value="CHP04073_exosortase-affil"/>
</dbReference>
<keyword evidence="1" id="KW-0732">Signal</keyword>
<proteinExistence type="predicted"/>
<dbReference type="KEGG" id="mbur:EQU24_10160"/>
<evidence type="ECO:0000313" key="3">
    <source>
        <dbReference type="Proteomes" id="UP000305881"/>
    </source>
</evidence>
<feature type="signal peptide" evidence="1">
    <location>
        <begin position="1"/>
        <end position="24"/>
    </location>
</feature>
<organism evidence="2 3">
    <name type="scientific">Methylotuvimicrobium buryatense</name>
    <name type="common">Methylomicrobium buryatense</name>
    <dbReference type="NCBI Taxonomy" id="95641"/>
    <lineage>
        <taxon>Bacteria</taxon>
        <taxon>Pseudomonadati</taxon>
        <taxon>Pseudomonadota</taxon>
        <taxon>Gammaproteobacteria</taxon>
        <taxon>Methylococcales</taxon>
        <taxon>Methylococcaceae</taxon>
        <taxon>Methylotuvimicrobium</taxon>
    </lineage>
</organism>